<dbReference type="InterPro" id="IPR002052">
    <property type="entry name" value="DNA_methylase_N6_adenine_CS"/>
</dbReference>
<dbReference type="CDD" id="cd02440">
    <property type="entry name" value="AdoMet_MTases"/>
    <property type="match status" value="1"/>
</dbReference>
<dbReference type="PROSITE" id="PS00092">
    <property type="entry name" value="N6_MTASE"/>
    <property type="match status" value="1"/>
</dbReference>
<evidence type="ECO:0000259" key="8">
    <source>
        <dbReference type="Pfam" id="PF08468"/>
    </source>
</evidence>
<dbReference type="EC" id="2.1.1.172" evidence="6"/>
<comment type="subunit">
    <text evidence="6">Monomer.</text>
</comment>
<keyword evidence="4 6" id="KW-0808">Transferase</keyword>
<dbReference type="Pfam" id="PF08468">
    <property type="entry name" value="MTS_N"/>
    <property type="match status" value="1"/>
</dbReference>
<gene>
    <name evidence="6" type="primary">rsmC</name>
    <name evidence="9" type="ORF">QS748_05725</name>
</gene>
<proteinExistence type="inferred from homology"/>
<dbReference type="PANTHER" id="PTHR47816:SF4">
    <property type="entry name" value="RIBOSOMAL RNA SMALL SUBUNIT METHYLTRANSFERASE C"/>
    <property type="match status" value="1"/>
</dbReference>
<evidence type="ECO:0000256" key="4">
    <source>
        <dbReference type="ARBA" id="ARBA00022679"/>
    </source>
</evidence>
<dbReference type="GO" id="GO:0052914">
    <property type="term" value="F:16S rRNA (guanine(1207)-N(2))-methyltransferase activity"/>
    <property type="evidence" value="ECO:0007669"/>
    <property type="project" value="UniProtKB-EC"/>
</dbReference>
<keyword evidence="3 6" id="KW-0489">Methyltransferase</keyword>
<keyword evidence="5 6" id="KW-0949">S-adenosyl-L-methionine</keyword>
<evidence type="ECO:0000313" key="10">
    <source>
        <dbReference type="Proteomes" id="UP001178148"/>
    </source>
</evidence>
<name>A0AA90NSW1_9GAMM</name>
<feature type="domain" description="Methyltransferase small N-terminal" evidence="8">
    <location>
        <begin position="14"/>
        <end position="178"/>
    </location>
</feature>
<keyword evidence="1 6" id="KW-0963">Cytoplasm</keyword>
<reference evidence="9 10" key="1">
    <citation type="journal article" date="2023" name="bioRxiv">
        <title>An intranuclear bacterial parasite of deep-sea mussels expresses apoptosis inhibitors acquired from its host.</title>
        <authorList>
            <person name="Gonzalez Porras M.A."/>
            <person name="Assie A."/>
            <person name="Tietjen M."/>
            <person name="Violette M."/>
            <person name="Kleiner M."/>
            <person name="Gruber-Vodicka H."/>
            <person name="Dubilier N."/>
            <person name="Leisch N."/>
        </authorList>
    </citation>
    <scope>NUCLEOTIDE SEQUENCE [LARGE SCALE GENOMIC DNA]</scope>
    <source>
        <strain evidence="9">IAP13</strain>
    </source>
</reference>
<evidence type="ECO:0000256" key="2">
    <source>
        <dbReference type="ARBA" id="ARBA00022552"/>
    </source>
</evidence>
<dbReference type="GO" id="GO:0003676">
    <property type="term" value="F:nucleic acid binding"/>
    <property type="evidence" value="ECO:0007669"/>
    <property type="project" value="InterPro"/>
</dbReference>
<evidence type="ECO:0000256" key="5">
    <source>
        <dbReference type="ARBA" id="ARBA00022691"/>
    </source>
</evidence>
<evidence type="ECO:0000256" key="6">
    <source>
        <dbReference type="HAMAP-Rule" id="MF_01862"/>
    </source>
</evidence>
<sequence length="364" mass="40655">MKLIMNLTEFARTSQLVMRNTDILRSERLLILAPPADDLATGLLSKNIATNILGFTQDFSIYSRMAPYWQTGGIRQVLVYGATLSGGQELKFDGVLMFLQKSKQLMDFWLDMIAPVITPEGKVWLVGENKEGIKSWSKRLKHRFMEVISIDSARHCVLIEASGLNNKSPAFKIEDYYQGFKVQAEEKILKILSLPGVFCHGRLDRGTEVFLQSLTDIKGEKIMDFGCGSGVIGAFAVAMLPNAKLTLVDCDALALDSAKQTLRLNNIEECQVLASDGLGSINQSFDLILSNPPFHKGVKTHYDVTEQFFVDAYRYLHACGEIRIVANSFLVYEPIIKKVFGCCDIVVVKDGFTVYKARKSSLKK</sequence>
<comment type="function">
    <text evidence="6">Specifically methylates the guanine in position 1207 of 16S rRNA in the 30S particle.</text>
</comment>
<dbReference type="PANTHER" id="PTHR47816">
    <property type="entry name" value="RIBOSOMAL RNA SMALL SUBUNIT METHYLTRANSFERASE C"/>
    <property type="match status" value="1"/>
</dbReference>
<comment type="catalytic activity">
    <reaction evidence="6">
        <text>guanosine(1207) in 16S rRNA + S-adenosyl-L-methionine = N(2)-methylguanosine(1207) in 16S rRNA + S-adenosyl-L-homocysteine + H(+)</text>
        <dbReference type="Rhea" id="RHEA:42736"/>
        <dbReference type="Rhea" id="RHEA-COMP:10213"/>
        <dbReference type="Rhea" id="RHEA-COMP:10214"/>
        <dbReference type="ChEBI" id="CHEBI:15378"/>
        <dbReference type="ChEBI" id="CHEBI:57856"/>
        <dbReference type="ChEBI" id="CHEBI:59789"/>
        <dbReference type="ChEBI" id="CHEBI:74269"/>
        <dbReference type="ChEBI" id="CHEBI:74481"/>
        <dbReference type="EC" id="2.1.1.172"/>
    </reaction>
</comment>
<dbReference type="InterPro" id="IPR046977">
    <property type="entry name" value="RsmC/RlmG"/>
</dbReference>
<evidence type="ECO:0000256" key="1">
    <source>
        <dbReference type="ARBA" id="ARBA00022490"/>
    </source>
</evidence>
<dbReference type="Pfam" id="PF05175">
    <property type="entry name" value="MTS"/>
    <property type="match status" value="1"/>
</dbReference>
<evidence type="ECO:0000259" key="7">
    <source>
        <dbReference type="Pfam" id="PF05175"/>
    </source>
</evidence>
<comment type="caution">
    <text evidence="9">The sequence shown here is derived from an EMBL/GenBank/DDBJ whole genome shotgun (WGS) entry which is preliminary data.</text>
</comment>
<comment type="subcellular location">
    <subcellularLocation>
        <location evidence="6">Cytoplasm</location>
    </subcellularLocation>
</comment>
<dbReference type="InterPro" id="IPR013675">
    <property type="entry name" value="Mtase_sm_N"/>
</dbReference>
<dbReference type="EMBL" id="JASXSV010000006">
    <property type="protein sequence ID" value="MDP0588710.1"/>
    <property type="molecule type" value="Genomic_DNA"/>
</dbReference>
<dbReference type="Gene3D" id="3.40.50.150">
    <property type="entry name" value="Vaccinia Virus protein VP39"/>
    <property type="match status" value="2"/>
</dbReference>
<dbReference type="InterPro" id="IPR029063">
    <property type="entry name" value="SAM-dependent_MTases_sf"/>
</dbReference>
<dbReference type="GO" id="GO:0005737">
    <property type="term" value="C:cytoplasm"/>
    <property type="evidence" value="ECO:0007669"/>
    <property type="project" value="UniProtKB-SubCell"/>
</dbReference>
<organism evidence="9 10">
    <name type="scientific">Candidatus Endonucleibacter bathymodioli</name>
    <dbReference type="NCBI Taxonomy" id="539814"/>
    <lineage>
        <taxon>Bacteria</taxon>
        <taxon>Pseudomonadati</taxon>
        <taxon>Pseudomonadota</taxon>
        <taxon>Gammaproteobacteria</taxon>
        <taxon>Oceanospirillales</taxon>
        <taxon>Endozoicomonadaceae</taxon>
        <taxon>Candidatus Endonucleibacter</taxon>
    </lineage>
</organism>
<dbReference type="Proteomes" id="UP001178148">
    <property type="component" value="Unassembled WGS sequence"/>
</dbReference>
<evidence type="ECO:0000256" key="3">
    <source>
        <dbReference type="ARBA" id="ARBA00022603"/>
    </source>
</evidence>
<dbReference type="InterPro" id="IPR023543">
    <property type="entry name" value="rRNA_ssu_MeTfrase_C"/>
</dbReference>
<dbReference type="AlphaFoldDB" id="A0AA90NSW1"/>
<keyword evidence="10" id="KW-1185">Reference proteome</keyword>
<evidence type="ECO:0000313" key="9">
    <source>
        <dbReference type="EMBL" id="MDP0588710.1"/>
    </source>
</evidence>
<keyword evidence="2 6" id="KW-0698">rRNA processing</keyword>
<accession>A0AA90NSW1</accession>
<comment type="similarity">
    <text evidence="6">Belongs to the methyltransferase superfamily. RsmC family.</text>
</comment>
<feature type="domain" description="Methyltransferase small" evidence="7">
    <location>
        <begin position="189"/>
        <end position="356"/>
    </location>
</feature>
<protein>
    <recommendedName>
        <fullName evidence="6">Ribosomal RNA small subunit methyltransferase C</fullName>
        <ecNumber evidence="6">2.1.1.172</ecNumber>
    </recommendedName>
    <alternativeName>
        <fullName evidence="6">16S rRNA m2G1207 methyltransferase</fullName>
    </alternativeName>
    <alternativeName>
        <fullName evidence="6">rRNA (guanine-N(2)-)-methyltransferase RsmC</fullName>
    </alternativeName>
</protein>
<dbReference type="InterPro" id="IPR007848">
    <property type="entry name" value="Small_mtfrase_dom"/>
</dbReference>
<dbReference type="HAMAP" id="MF_01862">
    <property type="entry name" value="16SrRNA_methyltr_C"/>
    <property type="match status" value="1"/>
</dbReference>
<dbReference type="SUPFAM" id="SSF53335">
    <property type="entry name" value="S-adenosyl-L-methionine-dependent methyltransferases"/>
    <property type="match status" value="1"/>
</dbReference>